<name>A0A2T9YCY7_9FUNG</name>
<dbReference type="Proteomes" id="UP000245383">
    <property type="component" value="Unassembled WGS sequence"/>
</dbReference>
<feature type="compositionally biased region" description="Polar residues" evidence="1">
    <location>
        <begin position="90"/>
        <end position="111"/>
    </location>
</feature>
<dbReference type="AlphaFoldDB" id="A0A2T9YCY7"/>
<protein>
    <submittedName>
        <fullName evidence="2">Uncharacterized protein</fullName>
    </submittedName>
</protein>
<evidence type="ECO:0000256" key="1">
    <source>
        <dbReference type="SAM" id="MobiDB-lite"/>
    </source>
</evidence>
<sequence length="358" mass="40067">MEHHSITASSSVKGAVYTNIMFNPAPISFSNKAHTLKAQKTLSINNSPNKLKNMASSYSWTNDMDLSQIKDPFKKIDKIPQISPRKLKQSNKLENVSSSPHTQSPLTAQHTVCDSEVPKKLFAAEKSPIASDIFKLDNTPSNASTNVSGTHTFKSSQKRSIYKNPDNNHIKFIITKVSKPEIIEPDTNINTNTLISDLHSFDYKLDTIEQNLFKKDFESIPSSENISIILEKSGSQNLDLNSISIEHELSKKDIYTNRLSYTSRHSNNYFTMVAYENDLSESQNFNSSFIPINRNRDLTSHTNSNKDSTFLEKKSLDSLVIISKADLNSISSNAPNSNSRSIAIVNKNKDTGCHCIIM</sequence>
<comment type="caution">
    <text evidence="2">The sequence shown here is derived from an EMBL/GenBank/DDBJ whole genome shotgun (WGS) entry which is preliminary data.</text>
</comment>
<organism evidence="2 3">
    <name type="scientific">Smittium simulii</name>
    <dbReference type="NCBI Taxonomy" id="133385"/>
    <lineage>
        <taxon>Eukaryota</taxon>
        <taxon>Fungi</taxon>
        <taxon>Fungi incertae sedis</taxon>
        <taxon>Zoopagomycota</taxon>
        <taxon>Kickxellomycotina</taxon>
        <taxon>Harpellomycetes</taxon>
        <taxon>Harpellales</taxon>
        <taxon>Legeriomycetaceae</taxon>
        <taxon>Smittium</taxon>
    </lineage>
</organism>
<evidence type="ECO:0000313" key="3">
    <source>
        <dbReference type="Proteomes" id="UP000245383"/>
    </source>
</evidence>
<feature type="region of interest" description="Disordered" evidence="1">
    <location>
        <begin position="82"/>
        <end position="111"/>
    </location>
</feature>
<reference evidence="2 3" key="1">
    <citation type="journal article" date="2018" name="MBio">
        <title>Comparative Genomics Reveals the Core Gene Toolbox for the Fungus-Insect Symbiosis.</title>
        <authorList>
            <person name="Wang Y."/>
            <person name="Stata M."/>
            <person name="Wang W."/>
            <person name="Stajich J.E."/>
            <person name="White M.M."/>
            <person name="Moncalvo J.M."/>
        </authorList>
    </citation>
    <scope>NUCLEOTIDE SEQUENCE [LARGE SCALE GENOMIC DNA]</scope>
    <source>
        <strain evidence="2 3">SWE-8-4</strain>
    </source>
</reference>
<dbReference type="EMBL" id="MBFR01000269">
    <property type="protein sequence ID" value="PVU90202.1"/>
    <property type="molecule type" value="Genomic_DNA"/>
</dbReference>
<proteinExistence type="predicted"/>
<evidence type="ECO:0000313" key="2">
    <source>
        <dbReference type="EMBL" id="PVU90202.1"/>
    </source>
</evidence>
<accession>A0A2T9YCY7</accession>
<keyword evidence="3" id="KW-1185">Reference proteome</keyword>
<gene>
    <name evidence="2" type="ORF">BB561_004988</name>
</gene>